<evidence type="ECO:0000256" key="1">
    <source>
        <dbReference type="ARBA" id="ARBA00006865"/>
    </source>
</evidence>
<dbReference type="Proteomes" id="UP001595699">
    <property type="component" value="Unassembled WGS sequence"/>
</dbReference>
<evidence type="ECO:0000313" key="4">
    <source>
        <dbReference type="EMBL" id="MFC3763536.1"/>
    </source>
</evidence>
<dbReference type="PROSITE" id="PS50231">
    <property type="entry name" value="RICIN_B_LECTIN"/>
    <property type="match status" value="1"/>
</dbReference>
<accession>A0ABV7YFX0</accession>
<protein>
    <submittedName>
        <fullName evidence="4">RICIN domain-containing protein</fullName>
    </submittedName>
</protein>
<dbReference type="RefSeq" id="WP_205115581.1">
    <property type="nucleotide sequence ID" value="NZ_JAFBCM010000001.1"/>
</dbReference>
<dbReference type="InterPro" id="IPR050546">
    <property type="entry name" value="Glycosyl_Hydrlase_16"/>
</dbReference>
<evidence type="ECO:0000313" key="5">
    <source>
        <dbReference type="Proteomes" id="UP001595699"/>
    </source>
</evidence>
<reference evidence="5" key="1">
    <citation type="journal article" date="2019" name="Int. J. Syst. Evol. Microbiol.">
        <title>The Global Catalogue of Microorganisms (GCM) 10K type strain sequencing project: providing services to taxonomists for standard genome sequencing and annotation.</title>
        <authorList>
            <consortium name="The Broad Institute Genomics Platform"/>
            <consortium name="The Broad Institute Genome Sequencing Center for Infectious Disease"/>
            <person name="Wu L."/>
            <person name="Ma J."/>
        </authorList>
    </citation>
    <scope>NUCLEOTIDE SEQUENCE [LARGE SCALE GENOMIC DNA]</scope>
    <source>
        <strain evidence="5">CGMCC 4.7241</strain>
    </source>
</reference>
<dbReference type="PROSITE" id="PS51762">
    <property type="entry name" value="GH16_2"/>
    <property type="match status" value="1"/>
</dbReference>
<dbReference type="InterPro" id="IPR013320">
    <property type="entry name" value="ConA-like_dom_sf"/>
</dbReference>
<keyword evidence="2" id="KW-0732">Signal</keyword>
<evidence type="ECO:0000256" key="2">
    <source>
        <dbReference type="SAM" id="SignalP"/>
    </source>
</evidence>
<dbReference type="Pfam" id="PF00722">
    <property type="entry name" value="Glyco_hydro_16"/>
    <property type="match status" value="1"/>
</dbReference>
<name>A0ABV7YFX0_9ACTN</name>
<dbReference type="CDD" id="cd08023">
    <property type="entry name" value="GH16_laminarinase_like"/>
    <property type="match status" value="1"/>
</dbReference>
<dbReference type="InterPro" id="IPR000772">
    <property type="entry name" value="Ricin_B_lectin"/>
</dbReference>
<dbReference type="Gene3D" id="2.60.120.200">
    <property type="match status" value="1"/>
</dbReference>
<gene>
    <name evidence="4" type="ORF">ACFOUW_22040</name>
</gene>
<feature type="chain" id="PRO_5045297854" evidence="2">
    <location>
        <begin position="30"/>
        <end position="410"/>
    </location>
</feature>
<comment type="similarity">
    <text evidence="1">Belongs to the glycosyl hydrolase 16 family.</text>
</comment>
<dbReference type="PANTHER" id="PTHR10963:SF55">
    <property type="entry name" value="GLYCOSIDE HYDROLASE FAMILY 16 PROTEIN"/>
    <property type="match status" value="1"/>
</dbReference>
<dbReference type="PANTHER" id="PTHR10963">
    <property type="entry name" value="GLYCOSYL HYDROLASE-RELATED"/>
    <property type="match status" value="1"/>
</dbReference>
<dbReference type="SMART" id="SM00458">
    <property type="entry name" value="RICIN"/>
    <property type="match status" value="1"/>
</dbReference>
<feature type="signal peptide" evidence="2">
    <location>
        <begin position="1"/>
        <end position="29"/>
    </location>
</feature>
<dbReference type="EMBL" id="JBHRZH010000019">
    <property type="protein sequence ID" value="MFC3763536.1"/>
    <property type="molecule type" value="Genomic_DNA"/>
</dbReference>
<feature type="domain" description="GH16" evidence="3">
    <location>
        <begin position="10"/>
        <end position="281"/>
    </location>
</feature>
<dbReference type="InterPro" id="IPR035992">
    <property type="entry name" value="Ricin_B-like_lectins"/>
</dbReference>
<comment type="caution">
    <text evidence="4">The sequence shown here is derived from an EMBL/GenBank/DDBJ whole genome shotgun (WGS) entry which is preliminary data.</text>
</comment>
<dbReference type="SUPFAM" id="SSF49899">
    <property type="entry name" value="Concanavalin A-like lectins/glucanases"/>
    <property type="match status" value="1"/>
</dbReference>
<proteinExistence type="inferred from homology"/>
<dbReference type="SUPFAM" id="SSF50370">
    <property type="entry name" value="Ricin B-like lectins"/>
    <property type="match status" value="1"/>
</dbReference>
<dbReference type="InterPro" id="IPR000757">
    <property type="entry name" value="Beta-glucanase-like"/>
</dbReference>
<dbReference type="Pfam" id="PF00652">
    <property type="entry name" value="Ricin_B_lectin"/>
    <property type="match status" value="1"/>
</dbReference>
<evidence type="ECO:0000259" key="3">
    <source>
        <dbReference type="PROSITE" id="PS51762"/>
    </source>
</evidence>
<sequence>MRIFRLLLAATVSVATVSLIAAPSQPAAAAIGQLTFSDEFNGPAGAAPDGSKWRHDIGGSGWGNNELQYYTNRTDNVAQNGAGQLVITARRNNPANFGCWYGTCEYTSGKLTTSATFTQTYGRFEARMKLPRGQGMWPAFWMLGNNIGDVGWPASGEIDIMENIGREPTRVHGSTHSPNHSGGNPLTGTYTLPGGQQFPDDFHTFTVDWEPGVFTWYVDGIQYSRHVRADVGGDPWPFDHPFFMMMNLAVGGNWPGSPDGSTVFPQTLQVDWVRAYAYTSSPGGRTGQITGLANKCVDVAAASSADGTAVQLYTCNGTNAQQWTVGSDGTIRALGKCLDVAAAGTADGTRVQLYTCNGSGAQRWTITGARDIVNPASNKCLDVTGNNSADSTPLQIWTCGGGANQKWTAP</sequence>
<keyword evidence="5" id="KW-1185">Reference proteome</keyword>
<organism evidence="4 5">
    <name type="scientific">Tenggerimyces flavus</name>
    <dbReference type="NCBI Taxonomy" id="1708749"/>
    <lineage>
        <taxon>Bacteria</taxon>
        <taxon>Bacillati</taxon>
        <taxon>Actinomycetota</taxon>
        <taxon>Actinomycetes</taxon>
        <taxon>Propionibacteriales</taxon>
        <taxon>Nocardioidaceae</taxon>
        <taxon>Tenggerimyces</taxon>
    </lineage>
</organism>
<dbReference type="Gene3D" id="2.80.10.50">
    <property type="match status" value="2"/>
</dbReference>